<dbReference type="EMBL" id="KL198048">
    <property type="protein sequence ID" value="KDQ12725.1"/>
    <property type="molecule type" value="Genomic_DNA"/>
</dbReference>
<feature type="non-terminal residue" evidence="2">
    <location>
        <position position="85"/>
    </location>
</feature>
<dbReference type="InParanoid" id="A0A067MDE1"/>
<organism evidence="2 3">
    <name type="scientific">Botryobasidium botryosum (strain FD-172 SS1)</name>
    <dbReference type="NCBI Taxonomy" id="930990"/>
    <lineage>
        <taxon>Eukaryota</taxon>
        <taxon>Fungi</taxon>
        <taxon>Dikarya</taxon>
        <taxon>Basidiomycota</taxon>
        <taxon>Agaricomycotina</taxon>
        <taxon>Agaricomycetes</taxon>
        <taxon>Cantharellales</taxon>
        <taxon>Botryobasidiaceae</taxon>
        <taxon>Botryobasidium</taxon>
    </lineage>
</organism>
<evidence type="ECO:0000256" key="1">
    <source>
        <dbReference type="SAM" id="MobiDB-lite"/>
    </source>
</evidence>
<accession>A0A067MDE1</accession>
<evidence type="ECO:0000313" key="3">
    <source>
        <dbReference type="Proteomes" id="UP000027195"/>
    </source>
</evidence>
<evidence type="ECO:0000313" key="2">
    <source>
        <dbReference type="EMBL" id="KDQ12725.1"/>
    </source>
</evidence>
<feature type="non-terminal residue" evidence="2">
    <location>
        <position position="1"/>
    </location>
</feature>
<dbReference type="AlphaFoldDB" id="A0A067MDE1"/>
<keyword evidence="3" id="KW-1185">Reference proteome</keyword>
<feature type="region of interest" description="Disordered" evidence="1">
    <location>
        <begin position="1"/>
        <end position="21"/>
    </location>
</feature>
<feature type="compositionally biased region" description="Polar residues" evidence="1">
    <location>
        <begin position="7"/>
        <end position="17"/>
    </location>
</feature>
<name>A0A067MDE1_BOTB1</name>
<gene>
    <name evidence="2" type="ORF">BOTBODRAFT_161275</name>
</gene>
<reference evidence="3" key="1">
    <citation type="journal article" date="2014" name="Proc. Natl. Acad. Sci. U.S.A.">
        <title>Extensive sampling of basidiomycete genomes demonstrates inadequacy of the white-rot/brown-rot paradigm for wood decay fungi.</title>
        <authorList>
            <person name="Riley R."/>
            <person name="Salamov A.A."/>
            <person name="Brown D.W."/>
            <person name="Nagy L.G."/>
            <person name="Floudas D."/>
            <person name="Held B.W."/>
            <person name="Levasseur A."/>
            <person name="Lombard V."/>
            <person name="Morin E."/>
            <person name="Otillar R."/>
            <person name="Lindquist E.A."/>
            <person name="Sun H."/>
            <person name="LaButti K.M."/>
            <person name="Schmutz J."/>
            <person name="Jabbour D."/>
            <person name="Luo H."/>
            <person name="Baker S.E."/>
            <person name="Pisabarro A.G."/>
            <person name="Walton J.D."/>
            <person name="Blanchette R.A."/>
            <person name="Henrissat B."/>
            <person name="Martin F."/>
            <person name="Cullen D."/>
            <person name="Hibbett D.S."/>
            <person name="Grigoriev I.V."/>
        </authorList>
    </citation>
    <scope>NUCLEOTIDE SEQUENCE [LARGE SCALE GENOMIC DNA]</scope>
    <source>
        <strain evidence="3">FD-172 SS1</strain>
    </source>
</reference>
<protein>
    <submittedName>
        <fullName evidence="2">Uncharacterized protein</fullName>
    </submittedName>
</protein>
<sequence length="85" mass="9086">LHHRRLTASSNDHTPLQASLPFATLAPPGNALATPSTTTNPAIALRFVRPLVFALARVCLTTAPQFVHLQQNASGEKPHTKALIT</sequence>
<dbReference type="Proteomes" id="UP000027195">
    <property type="component" value="Unassembled WGS sequence"/>
</dbReference>
<proteinExistence type="predicted"/>
<dbReference type="HOGENOM" id="CLU_2518554_0_0_1"/>